<comment type="caution">
    <text evidence="2">The sequence shown here is derived from an EMBL/GenBank/DDBJ whole genome shotgun (WGS) entry which is preliminary data.</text>
</comment>
<feature type="chain" id="PRO_5030602834" evidence="1">
    <location>
        <begin position="34"/>
        <end position="112"/>
    </location>
</feature>
<evidence type="ECO:0000313" key="3">
    <source>
        <dbReference type="Proteomes" id="UP000533080"/>
    </source>
</evidence>
<keyword evidence="1" id="KW-0732">Signal</keyword>
<protein>
    <submittedName>
        <fullName evidence="2">Uncharacterized protein</fullName>
    </submittedName>
</protein>
<name>A0A7Y4IEW3_MYXXA</name>
<organism evidence="2 3">
    <name type="scientific">Myxococcus xanthus</name>
    <dbReference type="NCBI Taxonomy" id="34"/>
    <lineage>
        <taxon>Bacteria</taxon>
        <taxon>Pseudomonadati</taxon>
        <taxon>Myxococcota</taxon>
        <taxon>Myxococcia</taxon>
        <taxon>Myxococcales</taxon>
        <taxon>Cystobacterineae</taxon>
        <taxon>Myxococcaceae</taxon>
        <taxon>Myxococcus</taxon>
    </lineage>
</organism>
<feature type="signal peptide" evidence="1">
    <location>
        <begin position="1"/>
        <end position="33"/>
    </location>
</feature>
<proteinExistence type="predicted"/>
<reference evidence="2 3" key="1">
    <citation type="submission" date="2020-05" db="EMBL/GenBank/DDBJ databases">
        <authorList>
            <person name="Whitworth D."/>
        </authorList>
    </citation>
    <scope>NUCLEOTIDE SEQUENCE [LARGE SCALE GENOMIC DNA]</scope>
    <source>
        <strain evidence="2 3">AM005</strain>
    </source>
</reference>
<dbReference type="AlphaFoldDB" id="A0A7Y4IEW3"/>
<evidence type="ECO:0000256" key="1">
    <source>
        <dbReference type="SAM" id="SignalP"/>
    </source>
</evidence>
<accession>A0A7Y4IEW3</accession>
<dbReference type="EMBL" id="JABFNT010000014">
    <property type="protein sequence ID" value="NOJ77971.1"/>
    <property type="molecule type" value="Genomic_DNA"/>
</dbReference>
<gene>
    <name evidence="2" type="ORF">HNV28_06375</name>
</gene>
<sequence>MLRLQLQSLSPLGVRPMKKALLIALSLSLPAFASSDFDSEDLSVDVDPEELVSQEAADASRPPLIQFCWNLHYTSCSGPGTTQQCTDGIWSDYVCTCRTLGTRNVWVCPEVR</sequence>
<dbReference type="Proteomes" id="UP000533080">
    <property type="component" value="Unassembled WGS sequence"/>
</dbReference>
<evidence type="ECO:0000313" key="2">
    <source>
        <dbReference type="EMBL" id="NOJ77971.1"/>
    </source>
</evidence>